<reference evidence="1" key="2">
    <citation type="journal article" date="2015" name="Fish Shellfish Immunol.">
        <title>Early steps in the European eel (Anguilla anguilla)-Vibrio vulnificus interaction in the gills: Role of the RtxA13 toxin.</title>
        <authorList>
            <person name="Callol A."/>
            <person name="Pajuelo D."/>
            <person name="Ebbesson L."/>
            <person name="Teles M."/>
            <person name="MacKenzie S."/>
            <person name="Amaro C."/>
        </authorList>
    </citation>
    <scope>NUCLEOTIDE SEQUENCE</scope>
</reference>
<dbReference type="AlphaFoldDB" id="A0A0E9X0F3"/>
<organism evidence="1">
    <name type="scientific">Anguilla anguilla</name>
    <name type="common">European freshwater eel</name>
    <name type="synonym">Muraena anguilla</name>
    <dbReference type="NCBI Taxonomy" id="7936"/>
    <lineage>
        <taxon>Eukaryota</taxon>
        <taxon>Metazoa</taxon>
        <taxon>Chordata</taxon>
        <taxon>Craniata</taxon>
        <taxon>Vertebrata</taxon>
        <taxon>Euteleostomi</taxon>
        <taxon>Actinopterygii</taxon>
        <taxon>Neopterygii</taxon>
        <taxon>Teleostei</taxon>
        <taxon>Anguilliformes</taxon>
        <taxon>Anguillidae</taxon>
        <taxon>Anguilla</taxon>
    </lineage>
</organism>
<proteinExistence type="predicted"/>
<evidence type="ECO:0000313" key="1">
    <source>
        <dbReference type="EMBL" id="JAH95340.1"/>
    </source>
</evidence>
<name>A0A0E9X0F3_ANGAN</name>
<sequence>MRLRLYQSDAKGKMLRPKYKNCPRSKAPHLICENWWWGCYSLGMYGCHRYWLPCFH</sequence>
<dbReference type="EMBL" id="GBXM01013237">
    <property type="protein sequence ID" value="JAH95340.1"/>
    <property type="molecule type" value="Transcribed_RNA"/>
</dbReference>
<protein>
    <submittedName>
        <fullName evidence="1">Uncharacterized protein</fullName>
    </submittedName>
</protein>
<reference evidence="1" key="1">
    <citation type="submission" date="2014-11" db="EMBL/GenBank/DDBJ databases">
        <authorList>
            <person name="Amaro Gonzalez C."/>
        </authorList>
    </citation>
    <scope>NUCLEOTIDE SEQUENCE</scope>
</reference>
<accession>A0A0E9X0F3</accession>